<gene>
    <name evidence="1" type="ORF">O181_054428</name>
</gene>
<sequence length="96" mass="11412">MDQVLQLHQLCKDLFQWSMDSKVFDLASNWEECGASCKKICLKEIPFKDIMEITKRWNPNRKFKILEERATRISENQSTIQDIEEQLNQKKPTLIP</sequence>
<name>A0A9Q3E679_9BASI</name>
<dbReference type="EMBL" id="AVOT02024178">
    <property type="protein sequence ID" value="MBW0514713.1"/>
    <property type="molecule type" value="Genomic_DNA"/>
</dbReference>
<dbReference type="Proteomes" id="UP000765509">
    <property type="component" value="Unassembled WGS sequence"/>
</dbReference>
<dbReference type="AlphaFoldDB" id="A0A9Q3E679"/>
<proteinExistence type="predicted"/>
<evidence type="ECO:0000313" key="2">
    <source>
        <dbReference type="Proteomes" id="UP000765509"/>
    </source>
</evidence>
<evidence type="ECO:0000313" key="1">
    <source>
        <dbReference type="EMBL" id="MBW0514713.1"/>
    </source>
</evidence>
<reference evidence="1" key="1">
    <citation type="submission" date="2021-03" db="EMBL/GenBank/DDBJ databases">
        <title>Draft genome sequence of rust myrtle Austropuccinia psidii MF-1, a brazilian biotype.</title>
        <authorList>
            <person name="Quecine M.C."/>
            <person name="Pachon D.M.R."/>
            <person name="Bonatelli M.L."/>
            <person name="Correr F.H."/>
            <person name="Franceschini L.M."/>
            <person name="Leite T.F."/>
            <person name="Margarido G.R.A."/>
            <person name="Almeida C.A."/>
            <person name="Ferrarezi J.A."/>
            <person name="Labate C.A."/>
        </authorList>
    </citation>
    <scope>NUCLEOTIDE SEQUENCE</scope>
    <source>
        <strain evidence="1">MF-1</strain>
    </source>
</reference>
<accession>A0A9Q3E679</accession>
<organism evidence="1 2">
    <name type="scientific">Austropuccinia psidii MF-1</name>
    <dbReference type="NCBI Taxonomy" id="1389203"/>
    <lineage>
        <taxon>Eukaryota</taxon>
        <taxon>Fungi</taxon>
        <taxon>Dikarya</taxon>
        <taxon>Basidiomycota</taxon>
        <taxon>Pucciniomycotina</taxon>
        <taxon>Pucciniomycetes</taxon>
        <taxon>Pucciniales</taxon>
        <taxon>Sphaerophragmiaceae</taxon>
        <taxon>Austropuccinia</taxon>
    </lineage>
</organism>
<comment type="caution">
    <text evidence="1">The sequence shown here is derived from an EMBL/GenBank/DDBJ whole genome shotgun (WGS) entry which is preliminary data.</text>
</comment>
<protein>
    <submittedName>
        <fullName evidence="1">Uncharacterized protein</fullName>
    </submittedName>
</protein>
<keyword evidence="2" id="KW-1185">Reference proteome</keyword>